<accession>D0LPU1</accession>
<dbReference type="GO" id="GO:0005544">
    <property type="term" value="F:calcium-dependent phospholipid binding"/>
    <property type="evidence" value="ECO:0007669"/>
    <property type="project" value="InterPro"/>
</dbReference>
<dbReference type="GO" id="GO:0005509">
    <property type="term" value="F:calcium ion binding"/>
    <property type="evidence" value="ECO:0007669"/>
    <property type="project" value="InterPro"/>
</dbReference>
<dbReference type="Proteomes" id="UP000001880">
    <property type="component" value="Chromosome"/>
</dbReference>
<feature type="compositionally biased region" description="Polar residues" evidence="1">
    <location>
        <begin position="8"/>
        <end position="20"/>
    </location>
</feature>
<proteinExistence type="predicted"/>
<name>D0LPU1_HALO1</name>
<dbReference type="HOGENOM" id="CLU_007495_0_0_7"/>
<gene>
    <name evidence="4" type="ordered locus">Hoch_2937</name>
</gene>
<organism evidence="4 5">
    <name type="scientific">Haliangium ochraceum (strain DSM 14365 / JCM 11303 / SMP-2)</name>
    <dbReference type="NCBI Taxonomy" id="502025"/>
    <lineage>
        <taxon>Bacteria</taxon>
        <taxon>Pseudomonadati</taxon>
        <taxon>Myxococcota</taxon>
        <taxon>Polyangia</taxon>
        <taxon>Haliangiales</taxon>
        <taxon>Kofleriaceae</taxon>
        <taxon>Haliangium</taxon>
    </lineage>
</organism>
<evidence type="ECO:0000259" key="3">
    <source>
        <dbReference type="Pfam" id="PF15536"/>
    </source>
</evidence>
<reference evidence="4 5" key="1">
    <citation type="journal article" date="2010" name="Stand. Genomic Sci.">
        <title>Complete genome sequence of Haliangium ochraceum type strain (SMP-2).</title>
        <authorList>
            <consortium name="US DOE Joint Genome Institute (JGI-PGF)"/>
            <person name="Ivanova N."/>
            <person name="Daum C."/>
            <person name="Lang E."/>
            <person name="Abt B."/>
            <person name="Kopitz M."/>
            <person name="Saunders E."/>
            <person name="Lapidus A."/>
            <person name="Lucas S."/>
            <person name="Glavina Del Rio T."/>
            <person name="Nolan M."/>
            <person name="Tice H."/>
            <person name="Copeland A."/>
            <person name="Cheng J.F."/>
            <person name="Chen F."/>
            <person name="Bruce D."/>
            <person name="Goodwin L."/>
            <person name="Pitluck S."/>
            <person name="Mavromatis K."/>
            <person name="Pati A."/>
            <person name="Mikhailova N."/>
            <person name="Chen A."/>
            <person name="Palaniappan K."/>
            <person name="Land M."/>
            <person name="Hauser L."/>
            <person name="Chang Y.J."/>
            <person name="Jeffries C.D."/>
            <person name="Detter J.C."/>
            <person name="Brettin T."/>
            <person name="Rohde M."/>
            <person name="Goker M."/>
            <person name="Bristow J."/>
            <person name="Markowitz V."/>
            <person name="Eisen J.A."/>
            <person name="Hugenholtz P."/>
            <person name="Kyrpides N.C."/>
            <person name="Klenk H.P."/>
        </authorList>
    </citation>
    <scope>NUCLEOTIDE SEQUENCE [LARGE SCALE GENOMIC DNA]</scope>
    <source>
        <strain evidence="5">DSM 14365 / CIP 107738 / JCM 11303 / AJ 13395 / SMP-2</strain>
    </source>
</reference>
<dbReference type="Pfam" id="PF15536">
    <property type="entry name" value="Ntox3"/>
    <property type="match status" value="1"/>
</dbReference>
<dbReference type="SUPFAM" id="SSF47874">
    <property type="entry name" value="Annexin"/>
    <property type="match status" value="1"/>
</dbReference>
<feature type="compositionally biased region" description="Polar residues" evidence="1">
    <location>
        <begin position="838"/>
        <end position="848"/>
    </location>
</feature>
<dbReference type="STRING" id="502025.Hoch_2937"/>
<protein>
    <submittedName>
        <fullName evidence="4">Annexin repeat protein</fullName>
    </submittedName>
</protein>
<dbReference type="InterPro" id="IPR037104">
    <property type="entry name" value="Annexin_sf"/>
</dbReference>
<feature type="region of interest" description="Disordered" evidence="1">
    <location>
        <begin position="805"/>
        <end position="848"/>
    </location>
</feature>
<dbReference type="InterPro" id="IPR025295">
    <property type="entry name" value="eCIS_core_dom"/>
</dbReference>
<dbReference type="AlphaFoldDB" id="D0LPU1"/>
<dbReference type="KEGG" id="hoh:Hoch_2937"/>
<dbReference type="EMBL" id="CP001804">
    <property type="protein sequence ID" value="ACY15454.1"/>
    <property type="molecule type" value="Genomic_DNA"/>
</dbReference>
<evidence type="ECO:0000259" key="2">
    <source>
        <dbReference type="Pfam" id="PF13699"/>
    </source>
</evidence>
<keyword evidence="5" id="KW-1185">Reference proteome</keyword>
<feature type="domain" description="eCIS core" evidence="2">
    <location>
        <begin position="82"/>
        <end position="154"/>
    </location>
</feature>
<evidence type="ECO:0000313" key="4">
    <source>
        <dbReference type="EMBL" id="ACY15454.1"/>
    </source>
</evidence>
<feature type="compositionally biased region" description="Low complexity" evidence="1">
    <location>
        <begin position="59"/>
        <end position="75"/>
    </location>
</feature>
<dbReference type="Pfam" id="PF13699">
    <property type="entry name" value="eCIS_core"/>
    <property type="match status" value="1"/>
</dbReference>
<feature type="region of interest" description="Disordered" evidence="1">
    <location>
        <begin position="1"/>
        <end position="77"/>
    </location>
</feature>
<evidence type="ECO:0000313" key="5">
    <source>
        <dbReference type="Proteomes" id="UP000001880"/>
    </source>
</evidence>
<dbReference type="eggNOG" id="COG1652">
    <property type="taxonomic scope" value="Bacteria"/>
</dbReference>
<feature type="domain" description="Bacterial toxin 3" evidence="3">
    <location>
        <begin position="304"/>
        <end position="435"/>
    </location>
</feature>
<evidence type="ECO:0000256" key="1">
    <source>
        <dbReference type="SAM" id="MobiDB-lite"/>
    </source>
</evidence>
<dbReference type="InterPro" id="IPR029107">
    <property type="entry name" value="Ntox3"/>
</dbReference>
<sequence length="922" mass="98091">MRYRDSLRNSSQPGSRAGTSNEKKPAPGKVTRTSKLRPRSPLVQARTTSPGGDIDAIQRKPAGAARPAERAALPADGAGRAMPRELSTRMASAFGTDFSAVRIHEGPSSEALGAKAYTQGTDIHFAPGQYQPHTQEGRALLGHELTHVVQQQQGRVAATTQAKGVAADAVNEDAALEREADEMGARVARGPGAAVGLGQHGMDCTAAVKRDVATRAVQAKPADEAALRSNAEQDAAALLEAMSGLGTDEQAVYQVLGQPAEIVRAVRSVYDARYNRHTGRGLVEDLRDEFGGADWEFVLGQLTRAGIAVPDAALRYERQDPAAEVQGGARIVASPDVRVAVPGTEVRYALAHGTQGLHASSSPYRYQWYMLRDPRTSREHGEPARIDGPDAPQADFRAEFVGNHKVICKVTPRTGGGAGVPAFYEFPQTVVPEGKLAQDALRKAPAAVAPARQLEVLESFLQVLREAEQQPGSALLDPETAEAYENQIAALRKRLASTEGAERIPIRAVHVDRELARVSPLRAFVARVPGDAGERETWRLVDVTNPESRRLSGEYEGSGKNAHEAISAALAAWESENRYPTGRIQLEVGAEAAGAPLAHVFQTDGMSFWDSISEFFAEVGFWGGMGALAVGVATAIAPVPGSRAVSALVWTSIMASTASAAINIAQRHAEGMSSAREDAMDVLTIAGNVLAGTWMRGARVLVNGRGGSKIGTGLLIGQFASDGAQGILLGVEYVAQYERVMAINDPKQRTDALMELFRSASLAGGMLVLSLQGTRADLGGMSEKELAGGLAPLGEPGRVVDLDAAAARSGEGARESAATSNRQETGGESDWRGPGTRGFTSGSAQRSAQELAALRAELPAVNGHEKARKNGDDYWLDRLGRREAERCAWRSLASLRRKLSPSISRISDRWTRRSTRVTVQVA</sequence>
<feature type="compositionally biased region" description="Low complexity" evidence="1">
    <location>
        <begin position="805"/>
        <end position="818"/>
    </location>
</feature>
<dbReference type="Gene3D" id="1.10.220.10">
    <property type="entry name" value="Annexin"/>
    <property type="match status" value="1"/>
</dbReference>